<dbReference type="AlphaFoldDB" id="A0A7G2C864"/>
<feature type="domain" description="N-acetyltransferase ESCO acetyl-transferase" evidence="1">
    <location>
        <begin position="75"/>
        <end position="141"/>
    </location>
</feature>
<gene>
    <name evidence="2" type="ORF">ADEAN_000273900</name>
</gene>
<keyword evidence="3" id="KW-1185">Reference proteome</keyword>
<dbReference type="PANTHER" id="PTHR45884">
    <property type="entry name" value="N-ACETYLTRANSFERASE ECO"/>
    <property type="match status" value="1"/>
</dbReference>
<evidence type="ECO:0000313" key="2">
    <source>
        <dbReference type="EMBL" id="CAD2215284.1"/>
    </source>
</evidence>
<reference evidence="2 3" key="1">
    <citation type="submission" date="2020-08" db="EMBL/GenBank/DDBJ databases">
        <authorList>
            <person name="Newling K."/>
            <person name="Davey J."/>
            <person name="Forrester S."/>
        </authorList>
    </citation>
    <scope>NUCLEOTIDE SEQUENCE [LARGE SCALE GENOMIC DNA]</scope>
    <source>
        <strain evidence="3">Crithidia deanei Carvalho (ATCC PRA-265)</strain>
    </source>
</reference>
<dbReference type="GO" id="GO:0061733">
    <property type="term" value="F:protein-lysine-acetyltransferase activity"/>
    <property type="evidence" value="ECO:0007669"/>
    <property type="project" value="TreeGrafter"/>
</dbReference>
<dbReference type="EMBL" id="LR877148">
    <property type="protein sequence ID" value="CAD2215284.1"/>
    <property type="molecule type" value="Genomic_DNA"/>
</dbReference>
<evidence type="ECO:0000313" key="3">
    <source>
        <dbReference type="Proteomes" id="UP000515908"/>
    </source>
</evidence>
<organism evidence="2 3">
    <name type="scientific">Angomonas deanei</name>
    <dbReference type="NCBI Taxonomy" id="59799"/>
    <lineage>
        <taxon>Eukaryota</taxon>
        <taxon>Discoba</taxon>
        <taxon>Euglenozoa</taxon>
        <taxon>Kinetoplastea</taxon>
        <taxon>Metakinetoplastina</taxon>
        <taxon>Trypanosomatida</taxon>
        <taxon>Trypanosomatidae</taxon>
        <taxon>Strigomonadinae</taxon>
        <taxon>Angomonas</taxon>
    </lineage>
</organism>
<dbReference type="OrthoDB" id="428854at2759"/>
<protein>
    <submittedName>
        <fullName evidence="2">ESCO1/2 acetyl-transferase, putative</fullName>
    </submittedName>
</protein>
<dbReference type="GO" id="GO:0007064">
    <property type="term" value="P:mitotic sister chromatid cohesion"/>
    <property type="evidence" value="ECO:0007669"/>
    <property type="project" value="TreeGrafter"/>
</dbReference>
<dbReference type="GO" id="GO:0000785">
    <property type="term" value="C:chromatin"/>
    <property type="evidence" value="ECO:0007669"/>
    <property type="project" value="TreeGrafter"/>
</dbReference>
<proteinExistence type="predicted"/>
<keyword evidence="2" id="KW-0808">Transferase</keyword>
<dbReference type="GO" id="GO:0005634">
    <property type="term" value="C:nucleus"/>
    <property type="evidence" value="ECO:0007669"/>
    <property type="project" value="TreeGrafter"/>
</dbReference>
<dbReference type="VEuPathDB" id="TriTrypDB:ADEAN_000273900"/>
<name>A0A7G2C864_9TRYP</name>
<dbReference type="PANTHER" id="PTHR45884:SF2">
    <property type="entry name" value="N-ACETYLTRANSFERASE ECO"/>
    <property type="match status" value="1"/>
</dbReference>
<dbReference type="Proteomes" id="UP000515908">
    <property type="component" value="Chromosome 04"/>
</dbReference>
<evidence type="ECO:0000259" key="1">
    <source>
        <dbReference type="Pfam" id="PF13880"/>
    </source>
</evidence>
<dbReference type="Pfam" id="PF13880">
    <property type="entry name" value="Acetyltransf_13"/>
    <property type="match status" value="1"/>
</dbReference>
<accession>A0A7G2C864</accession>
<dbReference type="InterPro" id="IPR028009">
    <property type="entry name" value="ESCO_Acetyltransf_dom"/>
</dbReference>
<sequence>MQRIDSLQPINASAALVVAILIGNRSAKTASLKVVGVAVVEEVERAFRAALVPVDSGAGLRHALQAGDVWCTGTVCCGVQLMWVADALRRNNICRNMIECARKHLCYGQEIQKEYVAFLEPTEMGIRFAQKYAGRDDFLVYY</sequence>